<dbReference type="AlphaFoldDB" id="A0A9D4CS73"/>
<feature type="domain" description="Dynein heavy chain tail" evidence="1">
    <location>
        <begin position="2"/>
        <end position="67"/>
    </location>
</feature>
<evidence type="ECO:0000313" key="2">
    <source>
        <dbReference type="EMBL" id="KAH3729667.1"/>
    </source>
</evidence>
<organism evidence="2 3">
    <name type="scientific">Dreissena polymorpha</name>
    <name type="common">Zebra mussel</name>
    <name type="synonym">Mytilus polymorpha</name>
    <dbReference type="NCBI Taxonomy" id="45954"/>
    <lineage>
        <taxon>Eukaryota</taxon>
        <taxon>Metazoa</taxon>
        <taxon>Spiralia</taxon>
        <taxon>Lophotrochozoa</taxon>
        <taxon>Mollusca</taxon>
        <taxon>Bivalvia</taxon>
        <taxon>Autobranchia</taxon>
        <taxon>Heteroconchia</taxon>
        <taxon>Euheterodonta</taxon>
        <taxon>Imparidentia</taxon>
        <taxon>Neoheterodontei</taxon>
        <taxon>Myida</taxon>
        <taxon>Dreissenoidea</taxon>
        <taxon>Dreissenidae</taxon>
        <taxon>Dreissena</taxon>
    </lineage>
</organism>
<dbReference type="Proteomes" id="UP000828390">
    <property type="component" value="Unassembled WGS sequence"/>
</dbReference>
<evidence type="ECO:0000259" key="1">
    <source>
        <dbReference type="Pfam" id="PF08385"/>
    </source>
</evidence>
<gene>
    <name evidence="2" type="ORF">DPMN_055645</name>
</gene>
<reference evidence="2" key="1">
    <citation type="journal article" date="2019" name="bioRxiv">
        <title>The Genome of the Zebra Mussel, Dreissena polymorpha: A Resource for Invasive Species Research.</title>
        <authorList>
            <person name="McCartney M.A."/>
            <person name="Auch B."/>
            <person name="Kono T."/>
            <person name="Mallez S."/>
            <person name="Zhang Y."/>
            <person name="Obille A."/>
            <person name="Becker A."/>
            <person name="Abrahante J.E."/>
            <person name="Garbe J."/>
            <person name="Badalamenti J.P."/>
            <person name="Herman A."/>
            <person name="Mangelson H."/>
            <person name="Liachko I."/>
            <person name="Sullivan S."/>
            <person name="Sone E.D."/>
            <person name="Koren S."/>
            <person name="Silverstein K.A.T."/>
            <person name="Beckman K.B."/>
            <person name="Gohl D.M."/>
        </authorList>
    </citation>
    <scope>NUCLEOTIDE SEQUENCE</scope>
    <source>
        <strain evidence="2">Duluth1</strain>
        <tissue evidence="2">Whole animal</tissue>
    </source>
</reference>
<sequence length="83" mass="9463">MNDTKDKVKFLESLKRHFDQLYSMDTTPASIINNAIPGLVNSVKQMDSISRYYSRTGFLGLMFTKVTLKLLAFTTQTHILTCL</sequence>
<name>A0A9D4CS73_DREPO</name>
<dbReference type="EMBL" id="JAIWYP010000012">
    <property type="protein sequence ID" value="KAH3729667.1"/>
    <property type="molecule type" value="Genomic_DNA"/>
</dbReference>
<keyword evidence="3" id="KW-1185">Reference proteome</keyword>
<dbReference type="Pfam" id="PF08385">
    <property type="entry name" value="DHC_N1"/>
    <property type="match status" value="1"/>
</dbReference>
<dbReference type="InterPro" id="IPR013594">
    <property type="entry name" value="Dynein_heavy_tail"/>
</dbReference>
<comment type="caution">
    <text evidence="2">The sequence shown here is derived from an EMBL/GenBank/DDBJ whole genome shotgun (WGS) entry which is preliminary data.</text>
</comment>
<protein>
    <recommendedName>
        <fullName evidence="1">Dynein heavy chain tail domain-containing protein</fullName>
    </recommendedName>
</protein>
<proteinExistence type="predicted"/>
<evidence type="ECO:0000313" key="3">
    <source>
        <dbReference type="Proteomes" id="UP000828390"/>
    </source>
</evidence>
<reference evidence="2" key="2">
    <citation type="submission" date="2020-11" db="EMBL/GenBank/DDBJ databases">
        <authorList>
            <person name="McCartney M.A."/>
            <person name="Auch B."/>
            <person name="Kono T."/>
            <person name="Mallez S."/>
            <person name="Becker A."/>
            <person name="Gohl D.M."/>
            <person name="Silverstein K.A.T."/>
            <person name="Koren S."/>
            <person name="Bechman K.B."/>
            <person name="Herman A."/>
            <person name="Abrahante J.E."/>
            <person name="Garbe J."/>
        </authorList>
    </citation>
    <scope>NUCLEOTIDE SEQUENCE</scope>
    <source>
        <strain evidence="2">Duluth1</strain>
        <tissue evidence="2">Whole animal</tissue>
    </source>
</reference>
<accession>A0A9D4CS73</accession>